<dbReference type="PATRIC" id="fig|231023.4.peg.4395"/>
<evidence type="ECO:0000313" key="1">
    <source>
        <dbReference type="EMBL" id="AFK71740.1"/>
    </source>
</evidence>
<dbReference type="AlphaFoldDB" id="I3V1W9"/>
<sequence length="71" mass="8219">MEKAMSNYNCDYVRRHYGVPAEIGRRVIANGEPGVIMADRGQYIGVILDSDPKKRIRNYHPTWEMQYGEMA</sequence>
<evidence type="ECO:0000313" key="2">
    <source>
        <dbReference type="Proteomes" id="UP000005268"/>
    </source>
</evidence>
<dbReference type="KEGG" id="ppi:YSA_09187"/>
<dbReference type="HOGENOM" id="CLU_197501_0_0_6"/>
<protein>
    <submittedName>
        <fullName evidence="1">Uncharacterized protein</fullName>
    </submittedName>
</protein>
<proteinExistence type="predicted"/>
<dbReference type="Proteomes" id="UP000005268">
    <property type="component" value="Chromosome"/>
</dbReference>
<dbReference type="EMBL" id="CP003588">
    <property type="protein sequence ID" value="AFK71740.1"/>
    <property type="molecule type" value="Genomic_DNA"/>
</dbReference>
<organism evidence="1 2">
    <name type="scientific">Pseudomonas putida ND6</name>
    <dbReference type="NCBI Taxonomy" id="231023"/>
    <lineage>
        <taxon>Bacteria</taxon>
        <taxon>Pseudomonadati</taxon>
        <taxon>Pseudomonadota</taxon>
        <taxon>Gammaproteobacteria</taxon>
        <taxon>Pseudomonadales</taxon>
        <taxon>Pseudomonadaceae</taxon>
        <taxon>Pseudomonas</taxon>
    </lineage>
</organism>
<name>I3V1W9_PSEPU</name>
<gene>
    <name evidence="1" type="ORF">YSA_09187</name>
</gene>
<accession>I3V1W9</accession>
<reference evidence="1 2" key="1">
    <citation type="journal article" date="2012" name="J. Bacteriol.">
        <title>Complete Genome Sequence of the Naphthalene-Degrading Pseudomonas putida Strain ND6.</title>
        <authorList>
            <person name="Li S."/>
            <person name="Zhao H."/>
            <person name="Li Y."/>
            <person name="Niu S."/>
            <person name="Cai B."/>
        </authorList>
    </citation>
    <scope>NUCLEOTIDE SEQUENCE [LARGE SCALE GENOMIC DNA]</scope>
    <source>
        <strain evidence="1 2">ND6</strain>
    </source>
</reference>